<dbReference type="InterPro" id="IPR032466">
    <property type="entry name" value="Metal_Hydrolase"/>
</dbReference>
<evidence type="ECO:0000313" key="7">
    <source>
        <dbReference type="Proteomes" id="UP000654993"/>
    </source>
</evidence>
<dbReference type="AlphaFoldDB" id="A0A916QDC9"/>
<feature type="binding site" evidence="4">
    <location>
        <position position="144"/>
    </location>
    <ligand>
        <name>substrate</name>
    </ligand>
</feature>
<evidence type="ECO:0000259" key="5">
    <source>
        <dbReference type="Pfam" id="PF01979"/>
    </source>
</evidence>
<gene>
    <name evidence="4 6" type="primary">mtaD</name>
    <name evidence="6" type="ORF">PRECH8_02200</name>
</gene>
<comment type="function">
    <text evidence="4">Catalyzes the deamination of 5-methylthioadenosine and S-adenosyl-L-homocysteine into 5-methylthioinosine and S-inosyl-L-homocysteine, respectively. Is also able to deaminate adenosine.</text>
</comment>
<feature type="binding site" evidence="4">
    <location>
        <position position="65"/>
    </location>
    <ligand>
        <name>Zn(2+)</name>
        <dbReference type="ChEBI" id="CHEBI:29105"/>
    </ligand>
</feature>
<feature type="domain" description="Amidohydrolase-related" evidence="5">
    <location>
        <begin position="56"/>
        <end position="401"/>
    </location>
</feature>
<dbReference type="Gene3D" id="3.20.20.140">
    <property type="entry name" value="Metal-dependent hydrolases"/>
    <property type="match status" value="1"/>
</dbReference>
<dbReference type="GO" id="GO:0050270">
    <property type="term" value="F:S-adenosylhomocysteine deaminase activity"/>
    <property type="evidence" value="ECO:0007669"/>
    <property type="project" value="UniProtKB-UniRule"/>
</dbReference>
<keyword evidence="3 4" id="KW-0862">Zinc</keyword>
<feature type="binding site" evidence="4">
    <location>
        <position position="214"/>
    </location>
    <ligand>
        <name>substrate</name>
    </ligand>
</feature>
<evidence type="ECO:0000313" key="6">
    <source>
        <dbReference type="EMBL" id="GFR36924.1"/>
    </source>
</evidence>
<proteinExistence type="inferred from homology"/>
<evidence type="ECO:0000256" key="2">
    <source>
        <dbReference type="ARBA" id="ARBA00022801"/>
    </source>
</evidence>
<keyword evidence="2 4" id="KW-0378">Hydrolase</keyword>
<evidence type="ECO:0000256" key="1">
    <source>
        <dbReference type="ARBA" id="ARBA00022723"/>
    </source>
</evidence>
<feature type="binding site" evidence="4">
    <location>
        <position position="63"/>
    </location>
    <ligand>
        <name>Zn(2+)</name>
        <dbReference type="ChEBI" id="CHEBI:29105"/>
    </ligand>
</feature>
<feature type="binding site" evidence="4">
    <location>
        <position position="184"/>
    </location>
    <ligand>
        <name>substrate</name>
    </ligand>
</feature>
<evidence type="ECO:0000256" key="3">
    <source>
        <dbReference type="ARBA" id="ARBA00022833"/>
    </source>
</evidence>
<keyword evidence="1 4" id="KW-0479">Metal-binding</keyword>
<dbReference type="EMBL" id="BMAQ01000001">
    <property type="protein sequence ID" value="GFR36924.1"/>
    <property type="molecule type" value="Genomic_DNA"/>
</dbReference>
<keyword evidence="7" id="KW-1185">Reference proteome</keyword>
<dbReference type="EC" id="3.5.4.31" evidence="4"/>
<comment type="caution">
    <text evidence="6">The sequence shown here is derived from an EMBL/GenBank/DDBJ whole genome shotgun (WGS) entry which is preliminary data.</text>
</comment>
<dbReference type="SUPFAM" id="SSF51556">
    <property type="entry name" value="Metallo-dependent hydrolases"/>
    <property type="match status" value="1"/>
</dbReference>
<dbReference type="GO" id="GO:0090614">
    <property type="term" value="F:5'-methylthioadenosine deaminase activity"/>
    <property type="evidence" value="ECO:0007669"/>
    <property type="project" value="UniProtKB-UniRule"/>
</dbReference>
<comment type="catalytic activity">
    <reaction evidence="4">
        <text>S-adenosyl-L-homocysteine + H2O + H(+) = S-inosyl-L-homocysteine + NH4(+)</text>
        <dbReference type="Rhea" id="RHEA:20716"/>
        <dbReference type="ChEBI" id="CHEBI:15377"/>
        <dbReference type="ChEBI" id="CHEBI:15378"/>
        <dbReference type="ChEBI" id="CHEBI:28938"/>
        <dbReference type="ChEBI" id="CHEBI:57856"/>
        <dbReference type="ChEBI" id="CHEBI:57985"/>
        <dbReference type="EC" id="3.5.4.28"/>
    </reaction>
</comment>
<feature type="binding site" evidence="4">
    <location>
        <position position="299"/>
    </location>
    <ligand>
        <name>Zn(2+)</name>
        <dbReference type="ChEBI" id="CHEBI:29105"/>
    </ligand>
</feature>
<dbReference type="PANTHER" id="PTHR43794">
    <property type="entry name" value="AMINOHYDROLASE SSNA-RELATED"/>
    <property type="match status" value="1"/>
</dbReference>
<evidence type="ECO:0000256" key="4">
    <source>
        <dbReference type="HAMAP-Rule" id="MF_01281"/>
    </source>
</evidence>
<dbReference type="InterPro" id="IPR050287">
    <property type="entry name" value="MTA/SAH_deaminase"/>
</dbReference>
<feature type="binding site" evidence="4">
    <location>
        <position position="92"/>
    </location>
    <ligand>
        <name>substrate</name>
    </ligand>
</feature>
<dbReference type="InterPro" id="IPR011059">
    <property type="entry name" value="Metal-dep_hydrolase_composite"/>
</dbReference>
<dbReference type="GO" id="GO:0046872">
    <property type="term" value="F:metal ion binding"/>
    <property type="evidence" value="ECO:0007669"/>
    <property type="project" value="UniProtKB-KW"/>
</dbReference>
<sequence length="429" mass="47732">MRIRIKDGLYLTMDEQNLYASGDLLIEDDRIIQVGGQAPEDWQADETISGKGKLFMPGLVNTHGHTPMSLLRGYADDLALQVWLEDHMWPMEAKYTEQDVRYGSLLSIVEMIKGGTTTFVDMYDHTEVIAAAVEESGMRAVLTRGVIGLCSKEEQQAKLQHAVNFAKEWHGKADGRITTMLSPHAPYTCPPDYIEQFVEASRDLNLPIHTHMSETIKEVEQNVKDYGARPVEHLLKLGVFDRPCLLAHAVHLTDEEISILAEYDVRVSHNPGSNLKLASGIARVPELLRAGVKVSLGTDSSASNNNLDMFEEIRLAALLHKGVTYDPTVVPALTALRMGTIAGAESIWLDEVGLLKPGCKADIIAIDIDQPHMIPHTDLVSHIVYSASQHDVTDVWVDGRQLLKNRALTTLDEEQIRWEAARCFERLNG</sequence>
<name>A0A916QDC9_9BACL</name>
<comment type="catalytic activity">
    <reaction evidence="4">
        <text>S-methyl-5'-thioadenosine + H2O + H(+) = S-methyl-5'-thioinosine + NH4(+)</text>
        <dbReference type="Rhea" id="RHEA:25025"/>
        <dbReference type="ChEBI" id="CHEBI:15377"/>
        <dbReference type="ChEBI" id="CHEBI:15378"/>
        <dbReference type="ChEBI" id="CHEBI:17509"/>
        <dbReference type="ChEBI" id="CHEBI:28938"/>
        <dbReference type="ChEBI" id="CHEBI:48595"/>
        <dbReference type="EC" id="3.5.4.31"/>
    </reaction>
</comment>
<feature type="binding site" evidence="4">
    <location>
        <position position="211"/>
    </location>
    <ligand>
        <name>Zn(2+)</name>
        <dbReference type="ChEBI" id="CHEBI:29105"/>
    </ligand>
</feature>
<dbReference type="PANTHER" id="PTHR43794:SF11">
    <property type="entry name" value="AMIDOHYDROLASE-RELATED DOMAIN-CONTAINING PROTEIN"/>
    <property type="match status" value="1"/>
</dbReference>
<accession>A0A916QDC9</accession>
<comment type="similarity">
    <text evidence="4">Belongs to the metallo-dependent hydrolases superfamily. MTA/SAH deaminase family.</text>
</comment>
<dbReference type="CDD" id="cd01298">
    <property type="entry name" value="ATZ_TRZ_like"/>
    <property type="match status" value="1"/>
</dbReference>
<comment type="cofactor">
    <cofactor evidence="4">
        <name>Zn(2+)</name>
        <dbReference type="ChEBI" id="CHEBI:29105"/>
    </cofactor>
    <text evidence="4">Binds 1 zinc ion per subunit.</text>
</comment>
<comment type="caution">
    <text evidence="4">Lacks conserved residue(s) required for the propagation of feature annotation.</text>
</comment>
<organism evidence="6 7">
    <name type="scientific">Insulibacter thermoxylanivorax</name>
    <dbReference type="NCBI Taxonomy" id="2749268"/>
    <lineage>
        <taxon>Bacteria</taxon>
        <taxon>Bacillati</taxon>
        <taxon>Bacillota</taxon>
        <taxon>Bacilli</taxon>
        <taxon>Bacillales</taxon>
        <taxon>Paenibacillaceae</taxon>
        <taxon>Insulibacter</taxon>
    </lineage>
</organism>
<dbReference type="EC" id="3.5.4.28" evidence="4"/>
<dbReference type="Proteomes" id="UP000654993">
    <property type="component" value="Unassembled WGS sequence"/>
</dbReference>
<dbReference type="Gene3D" id="2.30.40.10">
    <property type="entry name" value="Urease, subunit C, domain 1"/>
    <property type="match status" value="1"/>
</dbReference>
<reference evidence="6" key="1">
    <citation type="submission" date="2020-08" db="EMBL/GenBank/DDBJ databases">
        <authorList>
            <person name="Uke A."/>
            <person name="Chhe C."/>
            <person name="Baramee S."/>
            <person name="Kosugi A."/>
        </authorList>
    </citation>
    <scope>NUCLEOTIDE SEQUENCE</scope>
    <source>
        <strain evidence="6">DA-C8</strain>
    </source>
</reference>
<reference evidence="6" key="2">
    <citation type="journal article" date="2021" name="Data Brief">
        <title>Draft genome sequence data of the facultative, thermophilic, xylanolytic bacterium Paenibacillus sp. strain DA-C8.</title>
        <authorList>
            <person name="Chhe C."/>
            <person name="Uke A."/>
            <person name="Baramee S."/>
            <person name="Ungkulpasvich U."/>
            <person name="Tachaapaikoon C."/>
            <person name="Pason P."/>
            <person name="Waeonukul R."/>
            <person name="Ratanakhanokchai K."/>
            <person name="Kosugi A."/>
        </authorList>
    </citation>
    <scope>NUCLEOTIDE SEQUENCE</scope>
    <source>
        <strain evidence="6">DA-C8</strain>
    </source>
</reference>
<feature type="binding site" evidence="4">
    <location>
        <position position="299"/>
    </location>
    <ligand>
        <name>substrate</name>
    </ligand>
</feature>
<dbReference type="HAMAP" id="MF_01281">
    <property type="entry name" value="MTA_SAH_deamin"/>
    <property type="match status" value="1"/>
</dbReference>
<dbReference type="SUPFAM" id="SSF51338">
    <property type="entry name" value="Composite domain of metallo-dependent hydrolases"/>
    <property type="match status" value="1"/>
</dbReference>
<dbReference type="Pfam" id="PF01979">
    <property type="entry name" value="Amidohydro_1"/>
    <property type="match status" value="1"/>
</dbReference>
<dbReference type="FunFam" id="3.20.20.140:FF:000014">
    <property type="entry name" value="5-methylthioadenosine/S-adenosylhomocysteine deaminase"/>
    <property type="match status" value="1"/>
</dbReference>
<protein>
    <recommendedName>
        <fullName evidence="4">5-methylthioadenosine/S-adenosylhomocysteine deaminase</fullName>
        <shortName evidence="4">MTA/SAH deaminase</shortName>
        <ecNumber evidence="4">3.5.4.28</ecNumber>
        <ecNumber evidence="4">3.5.4.31</ecNumber>
    </recommendedName>
</protein>
<dbReference type="InterPro" id="IPR006680">
    <property type="entry name" value="Amidohydro-rel"/>
</dbReference>
<dbReference type="InterPro" id="IPR023512">
    <property type="entry name" value="Deaminase_MtaD/DadD"/>
</dbReference>